<dbReference type="InterPro" id="IPR030678">
    <property type="entry name" value="Peptide/Ni-bd"/>
</dbReference>
<feature type="chain" id="PRO_5009263642" evidence="1">
    <location>
        <begin position="27"/>
        <end position="508"/>
    </location>
</feature>
<dbReference type="GO" id="GO:0015833">
    <property type="term" value="P:peptide transport"/>
    <property type="evidence" value="ECO:0007669"/>
    <property type="project" value="TreeGrafter"/>
</dbReference>
<gene>
    <name evidence="3" type="ORF">SAMN04489716_1835</name>
</gene>
<name>A0A1H1VRX6_9ACTN</name>
<dbReference type="PANTHER" id="PTHR30290:SF65">
    <property type="entry name" value="MONOACYL PHOSPHATIDYLINOSITOL TETRAMANNOSIDE-BINDING PROTEIN LPQW-RELATED"/>
    <property type="match status" value="1"/>
</dbReference>
<dbReference type="InterPro" id="IPR039424">
    <property type="entry name" value="SBP_5"/>
</dbReference>
<dbReference type="EMBL" id="LT629758">
    <property type="protein sequence ID" value="SDS86769.1"/>
    <property type="molecule type" value="Genomic_DNA"/>
</dbReference>
<feature type="signal peptide" evidence="1">
    <location>
        <begin position="1"/>
        <end position="26"/>
    </location>
</feature>
<accession>A0A1H1VRX6</accession>
<dbReference type="InterPro" id="IPR000914">
    <property type="entry name" value="SBP_5_dom"/>
</dbReference>
<feature type="domain" description="Solute-binding protein family 5" evidence="2">
    <location>
        <begin position="76"/>
        <end position="429"/>
    </location>
</feature>
<keyword evidence="1" id="KW-0732">Signal</keyword>
<dbReference type="GO" id="GO:0043190">
    <property type="term" value="C:ATP-binding cassette (ABC) transporter complex"/>
    <property type="evidence" value="ECO:0007669"/>
    <property type="project" value="InterPro"/>
</dbReference>
<dbReference type="Proteomes" id="UP000198688">
    <property type="component" value="Chromosome I"/>
</dbReference>
<dbReference type="GO" id="GO:1904680">
    <property type="term" value="F:peptide transmembrane transporter activity"/>
    <property type="evidence" value="ECO:0007669"/>
    <property type="project" value="TreeGrafter"/>
</dbReference>
<dbReference type="Gene3D" id="3.10.105.10">
    <property type="entry name" value="Dipeptide-binding Protein, Domain 3"/>
    <property type="match status" value="1"/>
</dbReference>
<protein>
    <submittedName>
        <fullName evidence="3">Peptide/nickel transport system substrate-binding protein</fullName>
    </submittedName>
</protein>
<evidence type="ECO:0000313" key="4">
    <source>
        <dbReference type="Proteomes" id="UP000198688"/>
    </source>
</evidence>
<dbReference type="PROSITE" id="PS51257">
    <property type="entry name" value="PROKAR_LIPOPROTEIN"/>
    <property type="match status" value="1"/>
</dbReference>
<evidence type="ECO:0000313" key="3">
    <source>
        <dbReference type="EMBL" id="SDS86769.1"/>
    </source>
</evidence>
<reference evidence="3 4" key="1">
    <citation type="submission" date="2016-10" db="EMBL/GenBank/DDBJ databases">
        <authorList>
            <person name="de Groot N.N."/>
        </authorList>
    </citation>
    <scope>NUCLEOTIDE SEQUENCE [LARGE SCALE GENOMIC DNA]</scope>
    <source>
        <strain evidence="3 4">DSM 43941</strain>
    </source>
</reference>
<dbReference type="SUPFAM" id="SSF53850">
    <property type="entry name" value="Periplasmic binding protein-like II"/>
    <property type="match status" value="1"/>
</dbReference>
<organism evidence="3 4">
    <name type="scientific">Actinoplanes derwentensis</name>
    <dbReference type="NCBI Taxonomy" id="113562"/>
    <lineage>
        <taxon>Bacteria</taxon>
        <taxon>Bacillati</taxon>
        <taxon>Actinomycetota</taxon>
        <taxon>Actinomycetes</taxon>
        <taxon>Micromonosporales</taxon>
        <taxon>Micromonosporaceae</taxon>
        <taxon>Actinoplanes</taxon>
    </lineage>
</organism>
<dbReference type="PIRSF" id="PIRSF002741">
    <property type="entry name" value="MppA"/>
    <property type="match status" value="1"/>
</dbReference>
<evidence type="ECO:0000256" key="1">
    <source>
        <dbReference type="SAM" id="SignalP"/>
    </source>
</evidence>
<proteinExistence type="predicted"/>
<dbReference type="STRING" id="113562.SAMN04489716_1835"/>
<dbReference type="CDD" id="cd08490">
    <property type="entry name" value="PBP2_NikA_DppA_OppA_like_3"/>
    <property type="match status" value="1"/>
</dbReference>
<dbReference type="Gene3D" id="3.40.190.10">
    <property type="entry name" value="Periplasmic binding protein-like II"/>
    <property type="match status" value="1"/>
</dbReference>
<sequence>MKLPARLRPAAVTVLALTLAACSGGAAPVTTVNGEIAVAMQFPPRSAYAFDADDGALLMTLGVAETLTSVDASAQPAPGLATGWEQTADPKIWRFTLRDGVTFHDGTPLTADAVVTALTYISTVSAPPRAVRDIGLTVEADGAGAVLIGTSMADPVLPLRMSSGNLGILAPSAYAAGGQPQVVRTATGPYVLSAVNGADSAVLERNDAYWGAAPAASKVTVRYVTDPQSRALALQSGDVQFAEGLPHAATAQVEAAGGAVTAYPAARTVELLLNQSAEPFNDLRVRRAVTAAIDRPTLAAQVLQGAATPAADLFGTAVPWGSRVPPPAADLAEAKSLLTQAGYGPGKPLTVRLWTFPNRPEMPVLATAIQSMLGEAGIKVEVTVGDYSAQEPKVLAGDFDMFLNSRSYLSDFADAASVLTSDYTCKGSYNIDHFCSPEFDTLVGTLATTSDVTARQKVFTQAAGILTDQAAGVMIVHPNNTAGTRGVTGFTPDPLGVRPVLPQLKPAG</sequence>
<dbReference type="AlphaFoldDB" id="A0A1H1VRX6"/>
<dbReference type="GO" id="GO:0042597">
    <property type="term" value="C:periplasmic space"/>
    <property type="evidence" value="ECO:0007669"/>
    <property type="project" value="UniProtKB-ARBA"/>
</dbReference>
<dbReference type="Pfam" id="PF00496">
    <property type="entry name" value="SBP_bac_5"/>
    <property type="match status" value="1"/>
</dbReference>
<evidence type="ECO:0000259" key="2">
    <source>
        <dbReference type="Pfam" id="PF00496"/>
    </source>
</evidence>
<dbReference type="PANTHER" id="PTHR30290">
    <property type="entry name" value="PERIPLASMIC BINDING COMPONENT OF ABC TRANSPORTER"/>
    <property type="match status" value="1"/>
</dbReference>
<keyword evidence="4" id="KW-1185">Reference proteome</keyword>